<dbReference type="Proteomes" id="UP001162501">
    <property type="component" value="Chromosome 3"/>
</dbReference>
<reference evidence="1" key="1">
    <citation type="submission" date="2023-05" db="EMBL/GenBank/DDBJ databases">
        <authorList>
            <consortium name="ELIXIR-Norway"/>
        </authorList>
    </citation>
    <scope>NUCLEOTIDE SEQUENCE</scope>
</reference>
<reference evidence="1" key="2">
    <citation type="submission" date="2025-03" db="EMBL/GenBank/DDBJ databases">
        <authorList>
            <consortium name="ELIXIR-Norway"/>
            <consortium name="Elixir Norway"/>
        </authorList>
    </citation>
    <scope>NUCLEOTIDE SEQUENCE</scope>
</reference>
<protein>
    <submittedName>
        <fullName evidence="1">Uncharacterized protein</fullName>
    </submittedName>
</protein>
<accession>A0AC59ZIS2</accession>
<sequence>MVPPTSPRGHYTFRSSWFQAHLGTTLRSREADSEAQESGFKAQSDGRGPRRLPQAKRLYRPRGDRGFWRALAAKQLWTDAARPKCETEDAVFLLGNGHLRKDNGPVCSFCSPLLTS</sequence>
<name>A0AC59ZIS2_RANTA</name>
<proteinExistence type="predicted"/>
<evidence type="ECO:0000313" key="2">
    <source>
        <dbReference type="Proteomes" id="UP001162501"/>
    </source>
</evidence>
<evidence type="ECO:0000313" key="1">
    <source>
        <dbReference type="EMBL" id="CAN0423337.1"/>
    </source>
</evidence>
<gene>
    <name evidence="1" type="ORF">MRATA1EN22A_LOCUS18356</name>
</gene>
<dbReference type="EMBL" id="OX596087">
    <property type="protein sequence ID" value="CAN0423337.1"/>
    <property type="molecule type" value="Genomic_DNA"/>
</dbReference>
<organism evidence="1 2">
    <name type="scientific">Rangifer tarandus platyrhynchus</name>
    <name type="common">Svalbard reindeer</name>
    <dbReference type="NCBI Taxonomy" id="3082113"/>
    <lineage>
        <taxon>Eukaryota</taxon>
        <taxon>Metazoa</taxon>
        <taxon>Chordata</taxon>
        <taxon>Craniata</taxon>
        <taxon>Vertebrata</taxon>
        <taxon>Euteleostomi</taxon>
        <taxon>Mammalia</taxon>
        <taxon>Eutheria</taxon>
        <taxon>Laurasiatheria</taxon>
        <taxon>Artiodactyla</taxon>
        <taxon>Ruminantia</taxon>
        <taxon>Pecora</taxon>
        <taxon>Cervidae</taxon>
        <taxon>Odocoileinae</taxon>
        <taxon>Rangifer</taxon>
    </lineage>
</organism>